<name>A0ABU4HMQ9_9ACTN</name>
<feature type="domain" description="Flavin reductase like" evidence="3">
    <location>
        <begin position="24"/>
        <end position="168"/>
    </location>
</feature>
<dbReference type="InterPro" id="IPR012349">
    <property type="entry name" value="Split_barrel_FMN-bd"/>
</dbReference>
<dbReference type="Pfam" id="PF01613">
    <property type="entry name" value="Flavin_Reduct"/>
    <property type="match status" value="1"/>
</dbReference>
<dbReference type="SMART" id="SM00903">
    <property type="entry name" value="Flavin_Reduct"/>
    <property type="match status" value="1"/>
</dbReference>
<evidence type="ECO:0000313" key="5">
    <source>
        <dbReference type="Proteomes" id="UP001284601"/>
    </source>
</evidence>
<proteinExistence type="inferred from homology"/>
<dbReference type="InterPro" id="IPR002563">
    <property type="entry name" value="Flavin_Rdtase-like_dom"/>
</dbReference>
<dbReference type="GO" id="GO:0016491">
    <property type="term" value="F:oxidoreductase activity"/>
    <property type="evidence" value="ECO:0007669"/>
    <property type="project" value="UniProtKB-KW"/>
</dbReference>
<keyword evidence="5" id="KW-1185">Reference proteome</keyword>
<comment type="caution">
    <text evidence="4">The sequence shown here is derived from an EMBL/GenBank/DDBJ whole genome shotgun (WGS) entry which is preliminary data.</text>
</comment>
<sequence>MTADARTPAREVVAIDPGHFRNVLAHLPTGVTVIAAHGSDGPVGMAANSVTSVSLDPPLILFCPAKTSATWPKIRAAETFCVSVMAGHHEELTRRFASKEADRFAGLELQERSTGPAPADAVAWIECRLHDEHEAGDHTIVVAQVLAIEATSAADLEPLVFFRGRYGSFRQPDDLPAA</sequence>
<evidence type="ECO:0000259" key="3">
    <source>
        <dbReference type="SMART" id="SM00903"/>
    </source>
</evidence>
<gene>
    <name evidence="4" type="ORF">R7226_05815</name>
</gene>
<accession>A0ABU4HMQ9</accession>
<organism evidence="4 5">
    <name type="scientific">Conexibacter stalactiti</name>
    <dbReference type="NCBI Taxonomy" id="1940611"/>
    <lineage>
        <taxon>Bacteria</taxon>
        <taxon>Bacillati</taxon>
        <taxon>Actinomycetota</taxon>
        <taxon>Thermoleophilia</taxon>
        <taxon>Solirubrobacterales</taxon>
        <taxon>Conexibacteraceae</taxon>
        <taxon>Conexibacter</taxon>
    </lineage>
</organism>
<reference evidence="5" key="1">
    <citation type="submission" date="2023-07" db="EMBL/GenBank/DDBJ databases">
        <title>Conexibacter stalactiti sp. nov., isolated from stalactites in a lava cave and emended description of the genus Conexibacter.</title>
        <authorList>
            <person name="Lee S.D."/>
        </authorList>
    </citation>
    <scope>NUCLEOTIDE SEQUENCE [LARGE SCALE GENOMIC DNA]</scope>
    <source>
        <strain evidence="5">KCTC 39840</strain>
    </source>
</reference>
<dbReference type="EC" id="1.-.-.-" evidence="4"/>
<dbReference type="PANTHER" id="PTHR30466:SF11">
    <property type="entry name" value="FLAVIN-DEPENDENT MONOOXYGENASE, REDUCTASE SUBUNIT HSAB"/>
    <property type="match status" value="1"/>
</dbReference>
<comment type="similarity">
    <text evidence="1">Belongs to the non-flavoprotein flavin reductase family.</text>
</comment>
<dbReference type="SUPFAM" id="SSF50475">
    <property type="entry name" value="FMN-binding split barrel"/>
    <property type="match status" value="1"/>
</dbReference>
<dbReference type="Proteomes" id="UP001284601">
    <property type="component" value="Unassembled WGS sequence"/>
</dbReference>
<dbReference type="PANTHER" id="PTHR30466">
    <property type="entry name" value="FLAVIN REDUCTASE"/>
    <property type="match status" value="1"/>
</dbReference>
<dbReference type="RefSeq" id="WP_318596099.1">
    <property type="nucleotide sequence ID" value="NZ_JAWSTH010000009.1"/>
</dbReference>
<keyword evidence="2 4" id="KW-0560">Oxidoreductase</keyword>
<evidence type="ECO:0000256" key="2">
    <source>
        <dbReference type="ARBA" id="ARBA00023002"/>
    </source>
</evidence>
<evidence type="ECO:0000313" key="4">
    <source>
        <dbReference type="EMBL" id="MDW5593840.1"/>
    </source>
</evidence>
<evidence type="ECO:0000256" key="1">
    <source>
        <dbReference type="ARBA" id="ARBA00008898"/>
    </source>
</evidence>
<dbReference type="InterPro" id="IPR050268">
    <property type="entry name" value="NADH-dep_flavin_reductase"/>
</dbReference>
<dbReference type="Gene3D" id="2.30.110.10">
    <property type="entry name" value="Electron Transport, Fmn-binding Protein, Chain A"/>
    <property type="match status" value="1"/>
</dbReference>
<protein>
    <submittedName>
        <fullName evidence="4">Flavin reductase family protein</fullName>
        <ecNumber evidence="4">1.-.-.-</ecNumber>
    </submittedName>
</protein>
<dbReference type="EMBL" id="JAWSTH010000009">
    <property type="protein sequence ID" value="MDW5593840.1"/>
    <property type="molecule type" value="Genomic_DNA"/>
</dbReference>
<reference evidence="4 5" key="2">
    <citation type="submission" date="2023-10" db="EMBL/GenBank/DDBJ databases">
        <authorList>
            <person name="Han X.F."/>
        </authorList>
    </citation>
    <scope>NUCLEOTIDE SEQUENCE [LARGE SCALE GENOMIC DNA]</scope>
    <source>
        <strain evidence="4 5">KCTC 39840</strain>
    </source>
</reference>